<feature type="region of interest" description="Disordered" evidence="1">
    <location>
        <begin position="264"/>
        <end position="284"/>
    </location>
</feature>
<reference evidence="2" key="1">
    <citation type="submission" date="2014-11" db="EMBL/GenBank/DDBJ databases">
        <authorList>
            <person name="Geib S."/>
        </authorList>
    </citation>
    <scope>NUCLEOTIDE SEQUENCE</scope>
</reference>
<keyword evidence="2" id="KW-0687">Ribonucleoprotein</keyword>
<evidence type="ECO:0000256" key="1">
    <source>
        <dbReference type="SAM" id="MobiDB-lite"/>
    </source>
</evidence>
<accession>A0A0A1XTD4</accession>
<evidence type="ECO:0000313" key="2">
    <source>
        <dbReference type="EMBL" id="JAD14245.1"/>
    </source>
</evidence>
<dbReference type="EMBL" id="GBXI01000047">
    <property type="protein sequence ID" value="JAD14245.1"/>
    <property type="molecule type" value="Transcribed_RNA"/>
</dbReference>
<reference evidence="2" key="2">
    <citation type="journal article" date="2015" name="Gigascience">
        <title>Reconstructing a comprehensive transcriptome assembly of a white-pupal translocated strain of the pest fruit fly Bactrocera cucurbitae.</title>
        <authorList>
            <person name="Sim S.B."/>
            <person name="Calla B."/>
            <person name="Hall B."/>
            <person name="DeRego T."/>
            <person name="Geib S.M."/>
        </authorList>
    </citation>
    <scope>NUCLEOTIDE SEQUENCE</scope>
</reference>
<organism evidence="2">
    <name type="scientific">Zeugodacus cucurbitae</name>
    <name type="common">Melon fruit fly</name>
    <name type="synonym">Bactrocera cucurbitae</name>
    <dbReference type="NCBI Taxonomy" id="28588"/>
    <lineage>
        <taxon>Eukaryota</taxon>
        <taxon>Metazoa</taxon>
        <taxon>Ecdysozoa</taxon>
        <taxon>Arthropoda</taxon>
        <taxon>Hexapoda</taxon>
        <taxon>Insecta</taxon>
        <taxon>Pterygota</taxon>
        <taxon>Neoptera</taxon>
        <taxon>Endopterygota</taxon>
        <taxon>Diptera</taxon>
        <taxon>Brachycera</taxon>
        <taxon>Muscomorpha</taxon>
        <taxon>Tephritoidea</taxon>
        <taxon>Tephritidae</taxon>
        <taxon>Zeugodacus</taxon>
        <taxon>Zeugodacus</taxon>
    </lineage>
</organism>
<feature type="compositionally biased region" description="Basic and acidic residues" evidence="1">
    <location>
        <begin position="264"/>
        <end position="278"/>
    </location>
</feature>
<gene>
    <name evidence="2" type="primary">RpL10Ab_0</name>
    <name evidence="2" type="ORF">g.56782</name>
</gene>
<dbReference type="GO" id="GO:0005840">
    <property type="term" value="C:ribosome"/>
    <property type="evidence" value="ECO:0007669"/>
    <property type="project" value="UniProtKB-KW"/>
</dbReference>
<proteinExistence type="predicted"/>
<protein>
    <submittedName>
        <fullName evidence="2">60S ribosomal protein L10a-2</fullName>
    </submittedName>
</protein>
<keyword evidence="2" id="KW-0689">Ribosomal protein</keyword>
<dbReference type="AlphaFoldDB" id="A0A0A1XTD4"/>
<sequence length="415" mass="47826">MYEDSVQVNLKSHTGTQVYTNAHNNDEAQNLNSIDTFVTNIKVEPALEIIDIGNDSANNFTEDRSSSSRSEKRIRLDAREYVIDGSSCKKLKTIQPAFSDEQLQWEQALKNDMLDTPKSHLLDTIQLVNANISPYVGDDDDDIESDTCNIPNEESMLLETTADDQMRVATNDHGFLTLLSKHKLQHYLPKLKEINIGIDYLQYIQETDIRDICGRDISARLRFRALLEDWRTAHRKPPQLEIDTTKRDIAELKALIKDAQNTFSKDRNKAGASEESKGKQNSKYNKVLPAEPFHSVLDFKVFEELIKTTEEAYQNLIAELLTQNISNSVNFLKASWRRIMSDHVAQHFCWTGTQEKPAIRTLSVTKALKEAYQRKFDYCTYDDFQRAIQPFFQHAKTRLQKKQNYEKLKATNTTF</sequence>
<name>A0A0A1XTD4_ZEUCU</name>